<dbReference type="EMBL" id="JAMQGP010000002">
    <property type="protein sequence ID" value="MCM2679432.1"/>
    <property type="molecule type" value="Genomic_DNA"/>
</dbReference>
<dbReference type="Pfam" id="PF00561">
    <property type="entry name" value="Abhydrolase_1"/>
    <property type="match status" value="1"/>
</dbReference>
<feature type="domain" description="AB hydrolase-1" evidence="1">
    <location>
        <begin position="25"/>
        <end position="132"/>
    </location>
</feature>
<dbReference type="SUPFAM" id="SSF53474">
    <property type="entry name" value="alpha/beta-Hydrolases"/>
    <property type="match status" value="1"/>
</dbReference>
<evidence type="ECO:0000313" key="2">
    <source>
        <dbReference type="EMBL" id="MCM2679432.1"/>
    </source>
</evidence>
<sequence length="279" mass="31063">MRKDWSLDISQLVIRGWQSGPEHGPIILASHGWLDSADSFVPIAEAAPDLRIIAFDWPGHGLSDHLSSDANYHFVDWVDVLYQIVLSLNSPVILLGHSLGALASSVYAGCFPEHVRGLVMIEGFGPISADPEESIGLMRKSLRSRAKLRNKNNTSYVNVEDAIKARMTASPDLTIESARLISERSLVSCEHGVQWRYDPRVKSFSPLRMSEAQARTYLKAIECPTLVVIGSSGYPELETILKMRAGLIHKLKLKELSGGHHVHMDDAKNLVEWMKLELF</sequence>
<evidence type="ECO:0000313" key="3">
    <source>
        <dbReference type="Proteomes" id="UP001165393"/>
    </source>
</evidence>
<dbReference type="Proteomes" id="UP001165393">
    <property type="component" value="Unassembled WGS sequence"/>
</dbReference>
<reference evidence="2 3" key="1">
    <citation type="journal article" date="2013" name="Antonie Van Leeuwenhoek">
        <title>Echinimonas agarilytica gen. nov., sp. nov., a new gammaproteobacterium isolated from the sea urchin Strongylocentrotus intermedius.</title>
        <authorList>
            <person name="Nedashkovskaya O.I."/>
            <person name="Stenkova A.M."/>
            <person name="Zhukova N.V."/>
            <person name="Van Trappen S."/>
            <person name="Lee J.S."/>
            <person name="Kim S.B."/>
        </authorList>
    </citation>
    <scope>NUCLEOTIDE SEQUENCE [LARGE SCALE GENOMIC DNA]</scope>
    <source>
        <strain evidence="2 3">KMM 6351</strain>
    </source>
</reference>
<dbReference type="GO" id="GO:0016787">
    <property type="term" value="F:hydrolase activity"/>
    <property type="evidence" value="ECO:0007669"/>
    <property type="project" value="UniProtKB-KW"/>
</dbReference>
<protein>
    <submittedName>
        <fullName evidence="2">Alpha/beta hydrolase</fullName>
    </submittedName>
</protein>
<accession>A0AA42B724</accession>
<dbReference type="PRINTS" id="PR00111">
    <property type="entry name" value="ABHYDROLASE"/>
</dbReference>
<dbReference type="RefSeq" id="WP_251260792.1">
    <property type="nucleotide sequence ID" value="NZ_JAMQGP010000002.1"/>
</dbReference>
<keyword evidence="3" id="KW-1185">Reference proteome</keyword>
<organism evidence="2 3">
    <name type="scientific">Echinimonas agarilytica</name>
    <dbReference type="NCBI Taxonomy" id="1215918"/>
    <lineage>
        <taxon>Bacteria</taxon>
        <taxon>Pseudomonadati</taxon>
        <taxon>Pseudomonadota</taxon>
        <taxon>Gammaproteobacteria</taxon>
        <taxon>Alteromonadales</taxon>
        <taxon>Echinimonadaceae</taxon>
        <taxon>Echinimonas</taxon>
    </lineage>
</organism>
<dbReference type="GO" id="GO:0016020">
    <property type="term" value="C:membrane"/>
    <property type="evidence" value="ECO:0007669"/>
    <property type="project" value="TreeGrafter"/>
</dbReference>
<name>A0AA42B724_9GAMM</name>
<gene>
    <name evidence="2" type="ORF">NAF29_07075</name>
</gene>
<keyword evidence="2" id="KW-0378">Hydrolase</keyword>
<comment type="caution">
    <text evidence="2">The sequence shown here is derived from an EMBL/GenBank/DDBJ whole genome shotgun (WGS) entry which is preliminary data.</text>
</comment>
<dbReference type="Gene3D" id="3.40.50.1820">
    <property type="entry name" value="alpha/beta hydrolase"/>
    <property type="match status" value="1"/>
</dbReference>
<dbReference type="InterPro" id="IPR000073">
    <property type="entry name" value="AB_hydrolase_1"/>
</dbReference>
<dbReference type="AlphaFoldDB" id="A0AA42B724"/>
<dbReference type="InterPro" id="IPR050266">
    <property type="entry name" value="AB_hydrolase_sf"/>
</dbReference>
<dbReference type="PANTHER" id="PTHR43798:SF33">
    <property type="entry name" value="HYDROLASE, PUTATIVE (AFU_ORTHOLOGUE AFUA_2G14860)-RELATED"/>
    <property type="match status" value="1"/>
</dbReference>
<dbReference type="InterPro" id="IPR029058">
    <property type="entry name" value="AB_hydrolase_fold"/>
</dbReference>
<proteinExistence type="predicted"/>
<evidence type="ECO:0000259" key="1">
    <source>
        <dbReference type="Pfam" id="PF00561"/>
    </source>
</evidence>
<dbReference type="PANTHER" id="PTHR43798">
    <property type="entry name" value="MONOACYLGLYCEROL LIPASE"/>
    <property type="match status" value="1"/>
</dbReference>